<sequence length="249" mass="27560">MSMSKLDVGNTLADVFAKHGLLGNAQQVFENLPLQDAISWNSLLVDNVKHGHGDQAVECCEKMQGASIALDFVTCICALKAFCNIGAPGIHADLGRQGVLEQDPVVGHALLDMYCKFILLSIAKEVFDVLPLQDDFTLLARCVEHGTGEEAHDFFERMQSQCVSADAVIFLYELKFMKALCEALKLHTIATQYGVLSRDIRIQTTLVIEMYAKAGLLTKEQKIFDKLPQKSSVTWNVLIASYTKYELAN</sequence>
<dbReference type="EMBL" id="JABFUD020000010">
    <property type="protein sequence ID" value="KAI5074987.1"/>
    <property type="molecule type" value="Genomic_DNA"/>
</dbReference>
<dbReference type="GO" id="GO:0009451">
    <property type="term" value="P:RNA modification"/>
    <property type="evidence" value="ECO:0007669"/>
    <property type="project" value="InterPro"/>
</dbReference>
<evidence type="ECO:0008006" key="4">
    <source>
        <dbReference type="Google" id="ProtNLM"/>
    </source>
</evidence>
<dbReference type="InterPro" id="IPR046960">
    <property type="entry name" value="PPR_At4g14850-like_plant"/>
</dbReference>
<dbReference type="GO" id="GO:0003723">
    <property type="term" value="F:RNA binding"/>
    <property type="evidence" value="ECO:0007669"/>
    <property type="project" value="InterPro"/>
</dbReference>
<protein>
    <recommendedName>
        <fullName evidence="4">Pentatricopeptide repeat-containing protein</fullName>
    </recommendedName>
</protein>
<accession>A0A9D4UWD2</accession>
<evidence type="ECO:0000313" key="3">
    <source>
        <dbReference type="Proteomes" id="UP000886520"/>
    </source>
</evidence>
<dbReference type="PANTHER" id="PTHR47926">
    <property type="entry name" value="PENTATRICOPEPTIDE REPEAT-CONTAINING PROTEIN"/>
    <property type="match status" value="1"/>
</dbReference>
<dbReference type="InterPro" id="IPR002885">
    <property type="entry name" value="PPR_rpt"/>
</dbReference>
<dbReference type="Pfam" id="PF01535">
    <property type="entry name" value="PPR"/>
    <property type="match status" value="2"/>
</dbReference>
<proteinExistence type="predicted"/>
<name>A0A9D4UWD2_ADICA</name>
<dbReference type="Gene3D" id="1.25.40.10">
    <property type="entry name" value="Tetratricopeptide repeat domain"/>
    <property type="match status" value="2"/>
</dbReference>
<dbReference type="PANTHER" id="PTHR47926:SF347">
    <property type="entry name" value="PENTATRICOPEPTIDE REPEAT-CONTAINING PROTEIN"/>
    <property type="match status" value="1"/>
</dbReference>
<keyword evidence="1" id="KW-0677">Repeat</keyword>
<dbReference type="InterPro" id="IPR011990">
    <property type="entry name" value="TPR-like_helical_dom_sf"/>
</dbReference>
<dbReference type="AlphaFoldDB" id="A0A9D4UWD2"/>
<dbReference type="OrthoDB" id="509099at2759"/>
<reference evidence="2" key="1">
    <citation type="submission" date="2021-01" db="EMBL/GenBank/DDBJ databases">
        <title>Adiantum capillus-veneris genome.</title>
        <authorList>
            <person name="Fang Y."/>
            <person name="Liao Q."/>
        </authorList>
    </citation>
    <scope>NUCLEOTIDE SEQUENCE</scope>
    <source>
        <strain evidence="2">H3</strain>
        <tissue evidence="2">Leaf</tissue>
    </source>
</reference>
<dbReference type="Proteomes" id="UP000886520">
    <property type="component" value="Chromosome 10"/>
</dbReference>
<organism evidence="2 3">
    <name type="scientific">Adiantum capillus-veneris</name>
    <name type="common">Maidenhair fern</name>
    <dbReference type="NCBI Taxonomy" id="13818"/>
    <lineage>
        <taxon>Eukaryota</taxon>
        <taxon>Viridiplantae</taxon>
        <taxon>Streptophyta</taxon>
        <taxon>Embryophyta</taxon>
        <taxon>Tracheophyta</taxon>
        <taxon>Polypodiopsida</taxon>
        <taxon>Polypodiidae</taxon>
        <taxon>Polypodiales</taxon>
        <taxon>Pteridineae</taxon>
        <taxon>Pteridaceae</taxon>
        <taxon>Vittarioideae</taxon>
        <taxon>Adiantum</taxon>
    </lineage>
</organism>
<evidence type="ECO:0000313" key="2">
    <source>
        <dbReference type="EMBL" id="KAI5074987.1"/>
    </source>
</evidence>
<keyword evidence="3" id="KW-1185">Reference proteome</keyword>
<comment type="caution">
    <text evidence="2">The sequence shown here is derived from an EMBL/GenBank/DDBJ whole genome shotgun (WGS) entry which is preliminary data.</text>
</comment>
<gene>
    <name evidence="2" type="ORF">GOP47_0010948</name>
</gene>
<evidence type="ECO:0000256" key="1">
    <source>
        <dbReference type="ARBA" id="ARBA00022737"/>
    </source>
</evidence>